<reference evidence="2" key="4">
    <citation type="submission" date="2020-11" db="EMBL/GenBank/DDBJ databases">
        <title>Complete Genome Sequences of Infectious Spleen and Kidney Necrosis Virus Isolated from Farmed Albino Rainbow Sharks Epalzeorhynchos frenatus in the United States.</title>
        <authorList>
            <person name="Koda S.A."/>
            <person name="Subramaniam K."/>
            <person name="Pouder D.B."/>
            <person name="Yanong R.P."/>
            <person name="Frasca S. Jr"/>
            <person name="Popov V.L."/>
            <person name="Waltzek T.B."/>
        </authorList>
    </citation>
    <scope>NUCLEOTIDE SEQUENCE</scope>
    <source>
        <strain evidence="2">EFIV-2018</strain>
    </source>
</reference>
<reference evidence="8" key="5">
    <citation type="submission" date="2020-11" db="EMBL/GenBank/DDBJ databases">
        <title>Complete Genome Sequences of Infectious Spleen and Kidney Necrosis Virus Isolated from Farmed Albino Rainbow Sharks Epalzeorhynchos frenatus in the United States.</title>
        <authorList>
            <person name="Koda S.A."/>
            <person name="Subramaniam K."/>
            <person name="Pouder D.B."/>
            <person name="Yanong R.P."/>
            <person name="Frasca S.Jr."/>
            <person name="Popov V.L."/>
            <person name="Waltzek T.B."/>
        </authorList>
    </citation>
    <scope>NUCLEOTIDE SEQUENCE [LARGE SCALE GENOMIC DNA]</scope>
</reference>
<sequence length="451" mass="50638">MLHNNRICTIGRRYGTWHSRTMAKWILLTSTWTSFIEYLDRCWWGRCPAVVRPEDGKAIVSLPSNRYSATHGAVFSVTTATHQGDVHEHVVIYINNMFYVDGAFHCTPLDCLQAILGVRDVLSICMVCTSLSDYCFSPMCLMTTSHGLMDHVLPLTAMPAVCHGKVVLAHIIPPTNVPGYIMDIFGHGGHINRVIYTPGAFVTTCGTRSHVNLHDLIRHLIAYDIVVSIPGFQIRTGTDCTLFAMWQPFTEWLSRRWWGLADMDTVKDILLQKGSDKVMVTQYTGHMAGGLFSVHHVEMARLCTSHVHFQGNRFCTVDRAFETPQAALSALVGHGRKPVYRRKRRIWAFAPHQYNVITELLQHMTEAMPHVHSWVGTTCGTPVAPTNGCVAFWDCTNLCTRGYLMSLVTASAAKFEIIFTNDGFELIDSSLLCVMSNTSLDAILRCMHVWN</sequence>
<dbReference type="EMBL" id="KT781098">
    <property type="protein sequence ID" value="AMM04490.1"/>
    <property type="molecule type" value="Genomic_DNA"/>
</dbReference>
<reference evidence="6" key="7">
    <citation type="submission" date="2021-02" db="EMBL/GenBank/DDBJ databases">
        <authorList>
            <person name="Fusianto C.K."/>
            <person name="Hick P.M."/>
            <person name="Murwantoko M."/>
            <person name="Herlambang A."/>
            <person name="Whittington R.J."/>
            <person name="Becker J.A."/>
        </authorList>
    </citation>
    <scope>NUCLEOTIDE SEQUENCE</scope>
    <source>
        <strain evidence="6">Bali/ Hybrid-grouper/2016/SVC-18-072</strain>
        <strain evidence="5">Bali/Hybrid-grouper/2016/SVC-18-009</strain>
    </source>
</reference>
<organism evidence="1 7">
    <name type="scientific">Infectious spleen and kidney necrosis virus</name>
    <name type="common">ISKNV</name>
    <dbReference type="NCBI Taxonomy" id="180170"/>
    <lineage>
        <taxon>Viruses</taxon>
        <taxon>Varidnaviria</taxon>
        <taxon>Bamfordvirae</taxon>
        <taxon>Nucleocytoviricota</taxon>
        <taxon>Megaviricetes</taxon>
        <taxon>Pimascovirales</taxon>
        <taxon>Pimascovirales incertae sedis</taxon>
        <taxon>Iridoviridae</taxon>
        <taxon>Alphairidovirinae</taxon>
        <taxon>Megalocytivirus</taxon>
        <taxon>Megalocytivirus pagrus1</taxon>
    </lineage>
</organism>
<evidence type="ECO:0000313" key="6">
    <source>
        <dbReference type="EMBL" id="QXE50897.1"/>
    </source>
</evidence>
<dbReference type="Proteomes" id="UP000596428">
    <property type="component" value="Segment"/>
</dbReference>
<dbReference type="Proteomes" id="UP000596309">
    <property type="component" value="Segment"/>
</dbReference>
<dbReference type="Proteomes" id="UP000693973">
    <property type="component" value="Segment"/>
</dbReference>
<dbReference type="Proteomes" id="UP000152407">
    <property type="component" value="Segment"/>
</dbReference>
<evidence type="ECO:0000313" key="1">
    <source>
        <dbReference type="EMBL" id="AMM04490.1"/>
    </source>
</evidence>
<evidence type="ECO:0000313" key="10">
    <source>
        <dbReference type="Proteomes" id="UP000596428"/>
    </source>
</evidence>
<organismHost>
    <name type="scientific">Siniperca chuatsi</name>
    <name type="common">Mandarin fish</name>
    <dbReference type="NCBI Taxonomy" id="119488"/>
</organismHost>
<dbReference type="EMBL" id="MT128667">
    <property type="protein sequence ID" value="QQZ00632.1"/>
    <property type="molecule type" value="Genomic_DNA"/>
</dbReference>
<evidence type="ECO:0000313" key="3">
    <source>
        <dbReference type="EMBL" id="QQZ00537.1"/>
    </source>
</evidence>
<dbReference type="EMBL" id="MW464172">
    <property type="protein sequence ID" value="QXE50775.1"/>
    <property type="molecule type" value="Genomic_DNA"/>
</dbReference>
<gene>
    <name evidence="2" type="primary">ORF83</name>
    <name evidence="5" type="synonym">82</name>
    <name evidence="3" type="ORF">IJGMMPBP_00084</name>
    <name evidence="4" type="ORF">NIDBEMMG_00057</name>
</gene>
<evidence type="ECO:0000313" key="8">
    <source>
        <dbReference type="Proteomes" id="UP000595028"/>
    </source>
</evidence>
<evidence type="ECO:0000313" key="7">
    <source>
        <dbReference type="Proteomes" id="UP000152407"/>
    </source>
</evidence>
<dbReference type="Proteomes" id="UP000693957">
    <property type="component" value="Segment"/>
</dbReference>
<dbReference type="Proteomes" id="UP000595028">
    <property type="component" value="Segment"/>
</dbReference>
<protein>
    <submittedName>
        <fullName evidence="5">ORF082</fullName>
    </submittedName>
    <submittedName>
        <fullName evidence="1">ORF090L</fullName>
    </submittedName>
</protein>
<dbReference type="KEGG" id="vg:935392"/>
<evidence type="ECO:0000313" key="5">
    <source>
        <dbReference type="EMBL" id="QXE50775.1"/>
    </source>
</evidence>
<evidence type="ECO:0000313" key="9">
    <source>
        <dbReference type="Proteomes" id="UP000596309"/>
    </source>
</evidence>
<reference evidence="7" key="2">
    <citation type="submission" date="2015-09" db="EMBL/GenBank/DDBJ databases">
        <authorList>
            <person name="Wen C.-M."/>
            <person name="Hong J.-R."/>
        </authorList>
    </citation>
    <scope>NUCLEOTIDE SEQUENCE [LARGE SCALE GENOMIC DNA]</scope>
</reference>
<dbReference type="EMBL" id="MW557381">
    <property type="protein sequence ID" value="QXE50897.1"/>
    <property type="molecule type" value="Genomic_DNA"/>
</dbReference>
<dbReference type="EMBL" id="MT128666">
    <property type="protein sequence ID" value="QQZ00537.1"/>
    <property type="molecule type" value="Genomic_DNA"/>
</dbReference>
<dbReference type="RefSeq" id="NP_612306.1">
    <property type="nucleotide sequence ID" value="NC_003494.1"/>
</dbReference>
<reference evidence="1" key="1">
    <citation type="submission" date="2015-09" db="EMBL/GenBank/DDBJ databases">
        <authorList>
            <person name="Jackson K.R."/>
            <person name="Lunt B.L."/>
            <person name="Fisher J.N.B."/>
            <person name="Gardner A.V."/>
            <person name="Bailey M.E."/>
            <person name="Deus L.M."/>
            <person name="Earl A.S."/>
            <person name="Gibby P.D."/>
            <person name="Hartmann K.A."/>
            <person name="Liu J.E."/>
            <person name="Manci A.M."/>
            <person name="Nielsen D.A."/>
            <person name="Solomon M.B."/>
            <person name="Breakwell D.P."/>
            <person name="Burnett S.H."/>
            <person name="Grose J.H."/>
        </authorList>
    </citation>
    <scope>NUCLEOTIDE SEQUENCE [LARGE SCALE GENOMIC DNA]</scope>
    <source>
        <strain evidence="1">RSIV-Ku</strain>
    </source>
</reference>
<organismHost>
    <name type="scientific">Synchiropus splendidus</name>
    <name type="common">Mandarinfish</name>
    <name type="synonym">Callionymus splendidus</name>
    <dbReference type="NCBI Taxonomy" id="270530"/>
</organismHost>
<name>A0A140G0Q7_ISKNV</name>
<proteinExistence type="predicted"/>
<accession>A0A140G0Q7</accession>
<reference evidence="5" key="6">
    <citation type="journal article" date="2021" name="Aquac Rep">
        <title>Outbreak investigation attributes Infectious spleen and kidney necrosis virus as a necessary cause of a mortality epidemic in farmed grouper (Epinephelus spp.) in Bali, Indonesia.</title>
        <authorList>
            <person name="Fusianto C."/>
            <person name="Hick P.M."/>
            <person name="Murwantoko"/>
            <person name="Herlambang A."/>
            <person name="Whittington R.J."/>
            <person name="Becker J.A."/>
        </authorList>
    </citation>
    <scope>NUCLEOTIDE SEQUENCE</scope>
    <source>
        <strain evidence="6">Bali/ Hybrid-grouper/2016/SVC-18-072</strain>
        <strain evidence="5">Bali/Hybrid-grouper/2016/SVC-18-009</strain>
    </source>
</reference>
<evidence type="ECO:0000313" key="2">
    <source>
        <dbReference type="EMBL" id="QPO16331.1"/>
    </source>
</evidence>
<dbReference type="EMBL" id="MW273353">
    <property type="protein sequence ID" value="QPO16331.1"/>
    <property type="molecule type" value="Genomic_DNA"/>
</dbReference>
<evidence type="ECO:0000313" key="4">
    <source>
        <dbReference type="EMBL" id="QQZ00632.1"/>
    </source>
</evidence>
<reference evidence="9 10" key="3">
    <citation type="submission" date="2020-03" db="EMBL/GenBank/DDBJ databases">
        <authorList>
            <person name="Kayansamruaj P."/>
        </authorList>
    </citation>
    <scope>NUCLEOTIDE SEQUENCE [LARGE SCALE GENOMIC DNA]</scope>
    <source>
        <strain evidence="3">KU1</strain>
        <strain evidence="4">KU2</strain>
    </source>
</reference>